<name>A0ABX7BNJ8_9CAUL</name>
<dbReference type="Proteomes" id="UP000595448">
    <property type="component" value="Chromosome"/>
</dbReference>
<feature type="signal peptide" evidence="1">
    <location>
        <begin position="1"/>
        <end position="20"/>
    </location>
</feature>
<evidence type="ECO:0008006" key="4">
    <source>
        <dbReference type="Google" id="ProtNLM"/>
    </source>
</evidence>
<evidence type="ECO:0000313" key="3">
    <source>
        <dbReference type="Proteomes" id="UP000595448"/>
    </source>
</evidence>
<evidence type="ECO:0000256" key="1">
    <source>
        <dbReference type="SAM" id="SignalP"/>
    </source>
</evidence>
<proteinExistence type="predicted"/>
<dbReference type="EMBL" id="CP067977">
    <property type="protein sequence ID" value="QQQ19160.1"/>
    <property type="molecule type" value="Genomic_DNA"/>
</dbReference>
<protein>
    <recommendedName>
        <fullName evidence="4">DUF3617 family protein</fullName>
    </recommendedName>
</protein>
<accession>A0ABX7BNJ8</accession>
<dbReference type="RefSeq" id="WP_201103511.1">
    <property type="nucleotide sequence ID" value="NZ_CP067977.1"/>
</dbReference>
<organism evidence="2 3">
    <name type="scientific">Brevundimonas vitisensis</name>
    <dbReference type="NCBI Taxonomy" id="2800818"/>
    <lineage>
        <taxon>Bacteria</taxon>
        <taxon>Pseudomonadati</taxon>
        <taxon>Pseudomonadota</taxon>
        <taxon>Alphaproteobacteria</taxon>
        <taxon>Caulobacterales</taxon>
        <taxon>Caulobacteraceae</taxon>
        <taxon>Brevundimonas</taxon>
    </lineage>
</organism>
<reference evidence="2 3" key="1">
    <citation type="submission" date="2021-01" db="EMBL/GenBank/DDBJ databases">
        <title>Brevundimonas vitis sp. nov., an bacterium isolated from grape (Vitis vinifera).</title>
        <authorList>
            <person name="Jiang L."/>
            <person name="Lee J."/>
        </authorList>
    </citation>
    <scope>NUCLEOTIDE SEQUENCE [LARGE SCALE GENOMIC DNA]</scope>
    <source>
        <strain evidence="2 3">GRTSA-9</strain>
    </source>
</reference>
<gene>
    <name evidence="2" type="ORF">JIP62_03300</name>
</gene>
<evidence type="ECO:0000313" key="2">
    <source>
        <dbReference type="EMBL" id="QQQ19160.1"/>
    </source>
</evidence>
<dbReference type="PROSITE" id="PS51257">
    <property type="entry name" value="PROKAR_LIPOPROTEIN"/>
    <property type="match status" value="1"/>
</dbReference>
<keyword evidence="1" id="KW-0732">Signal</keyword>
<keyword evidence="3" id="KW-1185">Reference proteome</keyword>
<feature type="chain" id="PRO_5046365915" description="DUF3617 family protein" evidence="1">
    <location>
        <begin position="21"/>
        <end position="155"/>
    </location>
</feature>
<sequence>MKPYHALPLILLLAACGPDAEPTTTEPDATVPAPIEEPSVAASMPGAGPTSFVGRWAADVAWCPNTNGDTQPITITPTQFIGYENSCDIAEVTQTADAYQATLRCQSEGMATTERVRMAVEGQTLNLTYLDRDSATVQLTKCTTLADTATTSPVP</sequence>